<dbReference type="GO" id="GO:0003924">
    <property type="term" value="F:GTPase activity"/>
    <property type="evidence" value="ECO:0007669"/>
    <property type="project" value="UniProtKB-UniRule"/>
</dbReference>
<dbReference type="SUPFAM" id="SSF50447">
    <property type="entry name" value="Translation proteins"/>
    <property type="match status" value="1"/>
</dbReference>
<dbReference type="CDD" id="cd01890">
    <property type="entry name" value="LepA"/>
    <property type="match status" value="1"/>
</dbReference>
<dbReference type="InterPro" id="IPR038363">
    <property type="entry name" value="LepA_C_sf"/>
</dbReference>
<keyword evidence="8" id="KW-0999">Mitochondrion inner membrane</keyword>
<dbReference type="InterPro" id="IPR027417">
    <property type="entry name" value="P-loop_NTPase"/>
</dbReference>
<dbReference type="NCBIfam" id="TIGR01727">
    <property type="entry name" value="oligo_HPY"/>
    <property type="match status" value="1"/>
</dbReference>
<dbReference type="Pfam" id="PF08352">
    <property type="entry name" value="oligo_HPY"/>
    <property type="match status" value="1"/>
</dbReference>
<dbReference type="EC" id="3.6.5.n1" evidence="8"/>
<evidence type="ECO:0000256" key="4">
    <source>
        <dbReference type="ARBA" id="ARBA00022801"/>
    </source>
</evidence>
<dbReference type="PROSITE" id="PS50893">
    <property type="entry name" value="ABC_TRANSPORTER_2"/>
    <property type="match status" value="1"/>
</dbReference>
<protein>
    <recommendedName>
        <fullName evidence="8">Translation factor GUF1 homolog, mitochondrial</fullName>
        <ecNumber evidence="8">3.6.5.n1</ecNumber>
    </recommendedName>
    <alternativeName>
        <fullName evidence="8">Elongation factor 4 homolog</fullName>
        <shortName evidence="8">EF-4</shortName>
    </alternativeName>
    <alternativeName>
        <fullName evidence="8">GTPase GUF1 homolog</fullName>
    </alternativeName>
    <alternativeName>
        <fullName evidence="8">Ribosomal back-translocase</fullName>
    </alternativeName>
</protein>
<evidence type="ECO:0000256" key="6">
    <source>
        <dbReference type="ARBA" id="ARBA00022917"/>
    </source>
</evidence>
<dbReference type="PROSITE" id="PS00211">
    <property type="entry name" value="ABC_TRANSPORTER_1"/>
    <property type="match status" value="1"/>
</dbReference>
<dbReference type="GO" id="GO:0003746">
    <property type="term" value="F:translation elongation factor activity"/>
    <property type="evidence" value="ECO:0007669"/>
    <property type="project" value="UniProtKB-KW"/>
</dbReference>
<keyword evidence="7 8" id="KW-0342">GTP-binding</keyword>
<dbReference type="PANTHER" id="PTHR43512:SF4">
    <property type="entry name" value="TRANSLATION FACTOR GUF1 HOMOLOG, CHLOROPLASTIC"/>
    <property type="match status" value="1"/>
</dbReference>
<dbReference type="SMART" id="SM00382">
    <property type="entry name" value="AAA"/>
    <property type="match status" value="1"/>
</dbReference>
<dbReference type="Gene3D" id="3.40.50.300">
    <property type="entry name" value="P-loop containing nucleotide triphosphate hydrolases"/>
    <property type="match status" value="2"/>
</dbReference>
<dbReference type="GO" id="GO:0005525">
    <property type="term" value="F:GTP binding"/>
    <property type="evidence" value="ECO:0007669"/>
    <property type="project" value="UniProtKB-UniRule"/>
</dbReference>
<dbReference type="GO" id="GO:0043022">
    <property type="term" value="F:ribosome binding"/>
    <property type="evidence" value="ECO:0007669"/>
    <property type="project" value="UniProtKB-UniRule"/>
</dbReference>
<dbReference type="InterPro" id="IPR003593">
    <property type="entry name" value="AAA+_ATPase"/>
</dbReference>
<proteinExistence type="inferred from homology"/>
<dbReference type="PANTHER" id="PTHR43512">
    <property type="entry name" value="TRANSLATION FACTOR GUF1-RELATED"/>
    <property type="match status" value="1"/>
</dbReference>
<dbReference type="InterPro" id="IPR013563">
    <property type="entry name" value="Oligopep_ABC_C"/>
</dbReference>
<feature type="binding site" evidence="8">
    <location>
        <begin position="409"/>
        <end position="413"/>
    </location>
    <ligand>
        <name>GTP</name>
        <dbReference type="ChEBI" id="CHEBI:37565"/>
    </ligand>
</feature>
<dbReference type="InterPro" id="IPR035647">
    <property type="entry name" value="EFG_III/V"/>
</dbReference>
<evidence type="ECO:0000256" key="5">
    <source>
        <dbReference type="ARBA" id="ARBA00022840"/>
    </source>
</evidence>
<feature type="binding site" evidence="8">
    <location>
        <begin position="343"/>
        <end position="350"/>
    </location>
    <ligand>
        <name>GTP</name>
        <dbReference type="ChEBI" id="CHEBI:37565"/>
    </ligand>
</feature>
<evidence type="ECO:0000259" key="9">
    <source>
        <dbReference type="PROSITE" id="PS50893"/>
    </source>
</evidence>
<dbReference type="Pfam" id="PF00679">
    <property type="entry name" value="EFG_C"/>
    <property type="match status" value="1"/>
</dbReference>
<keyword evidence="11" id="KW-0251">Elongation factor</keyword>
<dbReference type="Gene3D" id="3.30.70.240">
    <property type="match status" value="1"/>
</dbReference>
<dbReference type="GO" id="GO:0005743">
    <property type="term" value="C:mitochondrial inner membrane"/>
    <property type="evidence" value="ECO:0007669"/>
    <property type="project" value="UniProtKB-SubCell"/>
</dbReference>
<dbReference type="FunFam" id="3.40.50.300:FF:000016">
    <property type="entry name" value="Oligopeptide ABC transporter ATP-binding component"/>
    <property type="match status" value="1"/>
</dbReference>
<dbReference type="HAMAP" id="MF_00071">
    <property type="entry name" value="LepA"/>
    <property type="match status" value="1"/>
</dbReference>
<dbReference type="NCBIfam" id="TIGR01393">
    <property type="entry name" value="lepA"/>
    <property type="match status" value="1"/>
</dbReference>
<comment type="function">
    <text evidence="8">Promotes mitochondrial protein synthesis. May act as a fidelity factor of the translation reaction, by catalyzing a one-codon backward translocation of tRNAs on improperly translocated ribosomes. Binds to mitochondrial ribosomes in a GTP-dependent manner.</text>
</comment>
<dbReference type="Gene3D" id="2.40.30.10">
    <property type="entry name" value="Translation factors"/>
    <property type="match status" value="1"/>
</dbReference>
<dbReference type="AlphaFoldDB" id="A0AA35TIB0"/>
<dbReference type="InterPro" id="IPR013842">
    <property type="entry name" value="LepA_CTD"/>
</dbReference>
<name>A0AA35TIB0_GEOBA</name>
<dbReference type="GO" id="GO:0005759">
    <property type="term" value="C:mitochondrial matrix"/>
    <property type="evidence" value="ECO:0007669"/>
    <property type="project" value="UniProtKB-UniRule"/>
</dbReference>
<evidence type="ECO:0000256" key="2">
    <source>
        <dbReference type="ARBA" id="ARBA00022448"/>
    </source>
</evidence>
<dbReference type="InterPro" id="IPR004161">
    <property type="entry name" value="EFTu-like_2"/>
</dbReference>
<dbReference type="Pfam" id="PF00009">
    <property type="entry name" value="GTP_EFTU"/>
    <property type="match status" value="1"/>
</dbReference>
<sequence length="944" mass="104914">MTTMTDTGQRSSGANPDTDILLEVRNLQMHFPVTAGLIIQRAVAQIKAVDDVSFFVRRGETLGLVGESGCGKTTTGRCILQLYKPTGGEVYFDGQELTGMSTRQMRVMRRRMQVIFQDPYSSLNPRMTAGNIIGEPLIVHGLVNSKEEYRDRVSELLQNVGLNPYMADRFPHEFSGGQRQRIGVARALSVDPSFIVCDEPVSALDVSIQAQIVNLLEDLQEQFDLTYLFIAHDLSVVRHISNRVAVMYLGHIVEIADRNEIYQSPMHPYTRALLSAVPIPDPVIDAQRERILLSGEVPSPLNPPSGCVFHPRCPIAIDSCQAVVPELREVMNPQLIRNFCIIAHIDHGKSTLADRFLEITETVRPQEMKAQFMDQMELERERGITIKGKAVAMRHKARDGRVYQLNLIDTPGHVDFSYEVSRALAACEGALLVVDASQGIEAQTIANTLLAMEYDLDLIPVVNKVDLPQAEPARVAGELQQVFGFREDEILYASAKEGTGAQDILDAVVERLQPPSGDTEGPFRALVFDSVYNTYKGIIAHVRVEDGQVSKNDKVLVMSSGRVAEIMEVGVFSPFPKAVDALYSGQVGYIATGFKDVQECSVGDTLTNNNRPASEPLPGYVELKSMVFAGLYPSDGEEYNSLRAALEKLRLNDASLTMEPESSRALGFGFRCGFLGLMHLEIVQERLEREYDLDLIVTAPSVAYQVVLQNGATISVDNPSKLPDPNELKEIQEPILGLTIVAPNRHVGAIMELMHTRRSDFKRMEYIQGITARDGGEAKEEQTRVVMEYTMPLSEMLADFYNQLKSKTQGYASLDYTFEGYRVAPLSRVDILINHLPVEALSMIVHRDVAVVHGRSLVEKLRTTIPRQLFEVPIQAAIGSRVIARETVRALRKDVLAKCYGGDITRKRKLLEKQKEGKKRMKSVGRVEVPQEAFLSLLGIGSEN</sequence>
<evidence type="ECO:0000313" key="12">
    <source>
        <dbReference type="Proteomes" id="UP001174909"/>
    </source>
</evidence>
<dbReference type="EMBL" id="CASHTH010003665">
    <property type="protein sequence ID" value="CAI8047617.1"/>
    <property type="molecule type" value="Genomic_DNA"/>
</dbReference>
<keyword evidence="4 8" id="KW-0378">Hydrolase</keyword>
<dbReference type="CDD" id="cd03699">
    <property type="entry name" value="EF4_II"/>
    <property type="match status" value="1"/>
</dbReference>
<dbReference type="Proteomes" id="UP001174909">
    <property type="component" value="Unassembled WGS sequence"/>
</dbReference>
<dbReference type="InterPro" id="IPR000640">
    <property type="entry name" value="EFG_V-like"/>
</dbReference>
<comment type="subcellular location">
    <subcellularLocation>
        <location evidence="8">Mitochondrion inner membrane</location>
        <topology evidence="8">Peripheral membrane protein</topology>
        <orientation evidence="8">Matrix side</orientation>
    </subcellularLocation>
</comment>
<accession>A0AA35TIB0</accession>
<dbReference type="Gene3D" id="3.30.70.870">
    <property type="entry name" value="Elongation Factor G (Translational Gtpase), domain 3"/>
    <property type="match status" value="1"/>
</dbReference>
<dbReference type="SUPFAM" id="SSF52540">
    <property type="entry name" value="P-loop containing nucleoside triphosphate hydrolases"/>
    <property type="match status" value="2"/>
</dbReference>
<keyword evidence="8" id="KW-0496">Mitochondrion</keyword>
<dbReference type="SUPFAM" id="SSF54980">
    <property type="entry name" value="EF-G C-terminal domain-like"/>
    <property type="match status" value="2"/>
</dbReference>
<keyword evidence="2" id="KW-0813">Transport</keyword>
<dbReference type="InterPro" id="IPR003439">
    <property type="entry name" value="ABC_transporter-like_ATP-bd"/>
</dbReference>
<dbReference type="InterPro" id="IPR017871">
    <property type="entry name" value="ABC_transporter-like_CS"/>
</dbReference>
<dbReference type="GO" id="GO:0045727">
    <property type="term" value="P:positive regulation of translation"/>
    <property type="evidence" value="ECO:0007669"/>
    <property type="project" value="UniProtKB-UniRule"/>
</dbReference>
<dbReference type="Pfam" id="PF06421">
    <property type="entry name" value="LepA_C"/>
    <property type="match status" value="1"/>
</dbReference>
<keyword evidence="12" id="KW-1185">Reference proteome</keyword>
<feature type="domain" description="ABC transporter" evidence="9">
    <location>
        <begin position="22"/>
        <end position="274"/>
    </location>
</feature>
<evidence type="ECO:0000313" key="11">
    <source>
        <dbReference type="EMBL" id="CAI8047617.1"/>
    </source>
</evidence>
<evidence type="ECO:0000256" key="3">
    <source>
        <dbReference type="ARBA" id="ARBA00022741"/>
    </source>
</evidence>
<dbReference type="FunFam" id="3.30.70.2570:FF:000001">
    <property type="entry name" value="Translation factor GUF1, mitochondrial"/>
    <property type="match status" value="1"/>
</dbReference>
<dbReference type="CDD" id="cd03257">
    <property type="entry name" value="ABC_NikE_OppD_transporters"/>
    <property type="match status" value="1"/>
</dbReference>
<dbReference type="NCBIfam" id="TIGR00231">
    <property type="entry name" value="small_GTP"/>
    <property type="match status" value="1"/>
</dbReference>
<dbReference type="InterPro" id="IPR005225">
    <property type="entry name" value="Small_GTP-bd"/>
</dbReference>
<dbReference type="InterPro" id="IPR009000">
    <property type="entry name" value="Transl_B-barrel_sf"/>
</dbReference>
<gene>
    <name evidence="11" type="ORF">GBAR_LOCUS26332</name>
</gene>
<keyword evidence="8" id="KW-0472">Membrane</keyword>
<comment type="similarity">
    <text evidence="1">Belongs to the TRAFAC class translation factor GTPase superfamily. Classic translation factor GTPase family. LepA subfamily.</text>
</comment>
<dbReference type="Gene3D" id="3.30.70.2570">
    <property type="entry name" value="Elongation factor 4, C-terminal domain"/>
    <property type="match status" value="1"/>
</dbReference>
<dbReference type="FunFam" id="2.40.30.10:FF:000015">
    <property type="entry name" value="Translation factor GUF1, mitochondrial"/>
    <property type="match status" value="1"/>
</dbReference>
<dbReference type="PRINTS" id="PR00315">
    <property type="entry name" value="ELONGATNFCT"/>
</dbReference>
<dbReference type="SMART" id="SM00838">
    <property type="entry name" value="EFG_C"/>
    <property type="match status" value="1"/>
</dbReference>
<dbReference type="PROSITE" id="PS51722">
    <property type="entry name" value="G_TR_2"/>
    <property type="match status" value="1"/>
</dbReference>
<comment type="similarity">
    <text evidence="8">Belongs to the GTP-binding elongation factor family. LepA subfamily.</text>
</comment>
<dbReference type="InterPro" id="IPR006297">
    <property type="entry name" value="EF-4"/>
</dbReference>
<dbReference type="InterPro" id="IPR000795">
    <property type="entry name" value="T_Tr_GTP-bd_dom"/>
</dbReference>
<feature type="binding site" evidence="8">
    <location>
        <begin position="463"/>
        <end position="466"/>
    </location>
    <ligand>
        <name>GTP</name>
        <dbReference type="ChEBI" id="CHEBI:37565"/>
    </ligand>
</feature>
<dbReference type="FunFam" id="3.30.70.870:FF:000004">
    <property type="entry name" value="Translation factor GUF1, mitochondrial"/>
    <property type="match status" value="1"/>
</dbReference>
<dbReference type="Pfam" id="PF03144">
    <property type="entry name" value="GTP_EFTU_D2"/>
    <property type="match status" value="1"/>
</dbReference>
<keyword evidence="5" id="KW-0067">ATP-binding</keyword>
<reference evidence="11" key="1">
    <citation type="submission" date="2023-03" db="EMBL/GenBank/DDBJ databases">
        <authorList>
            <person name="Steffen K."/>
            <person name="Cardenas P."/>
        </authorList>
    </citation>
    <scope>NUCLEOTIDE SEQUENCE</scope>
</reference>
<dbReference type="PROSITE" id="PS00301">
    <property type="entry name" value="G_TR_1"/>
    <property type="match status" value="1"/>
</dbReference>
<dbReference type="GO" id="GO:0015833">
    <property type="term" value="P:peptide transport"/>
    <property type="evidence" value="ECO:0007669"/>
    <property type="project" value="InterPro"/>
</dbReference>
<dbReference type="GO" id="GO:0005524">
    <property type="term" value="F:ATP binding"/>
    <property type="evidence" value="ECO:0007669"/>
    <property type="project" value="UniProtKB-KW"/>
</dbReference>
<evidence type="ECO:0000259" key="10">
    <source>
        <dbReference type="PROSITE" id="PS51722"/>
    </source>
</evidence>
<keyword evidence="6 8" id="KW-0648">Protein biosynthesis</keyword>
<dbReference type="GO" id="GO:0016887">
    <property type="term" value="F:ATP hydrolysis activity"/>
    <property type="evidence" value="ECO:0007669"/>
    <property type="project" value="InterPro"/>
</dbReference>
<comment type="catalytic activity">
    <reaction evidence="8">
        <text>GTP + H2O = GDP + phosphate + H(+)</text>
        <dbReference type="Rhea" id="RHEA:19669"/>
        <dbReference type="ChEBI" id="CHEBI:15377"/>
        <dbReference type="ChEBI" id="CHEBI:15378"/>
        <dbReference type="ChEBI" id="CHEBI:37565"/>
        <dbReference type="ChEBI" id="CHEBI:43474"/>
        <dbReference type="ChEBI" id="CHEBI:58189"/>
        <dbReference type="EC" id="3.6.5.n1"/>
    </reaction>
</comment>
<evidence type="ECO:0000256" key="1">
    <source>
        <dbReference type="ARBA" id="ARBA00005454"/>
    </source>
</evidence>
<dbReference type="CDD" id="cd16260">
    <property type="entry name" value="EF4_III"/>
    <property type="match status" value="1"/>
</dbReference>
<keyword evidence="3 8" id="KW-0547">Nucleotide-binding</keyword>
<dbReference type="Pfam" id="PF00005">
    <property type="entry name" value="ABC_tran"/>
    <property type="match status" value="1"/>
</dbReference>
<dbReference type="InterPro" id="IPR035654">
    <property type="entry name" value="LepA_IV"/>
</dbReference>
<dbReference type="CDD" id="cd03709">
    <property type="entry name" value="lepA_C"/>
    <property type="match status" value="1"/>
</dbReference>
<feature type="domain" description="Tr-type G" evidence="10">
    <location>
        <begin position="334"/>
        <end position="516"/>
    </location>
</feature>
<evidence type="ECO:0000256" key="8">
    <source>
        <dbReference type="HAMAP-Rule" id="MF_03137"/>
    </source>
</evidence>
<organism evidence="11 12">
    <name type="scientific">Geodia barretti</name>
    <name type="common">Barrett's horny sponge</name>
    <dbReference type="NCBI Taxonomy" id="519541"/>
    <lineage>
        <taxon>Eukaryota</taxon>
        <taxon>Metazoa</taxon>
        <taxon>Porifera</taxon>
        <taxon>Demospongiae</taxon>
        <taxon>Heteroscleromorpha</taxon>
        <taxon>Tetractinellida</taxon>
        <taxon>Astrophorina</taxon>
        <taxon>Geodiidae</taxon>
        <taxon>Geodia</taxon>
    </lineage>
</organism>
<evidence type="ECO:0000256" key="7">
    <source>
        <dbReference type="ARBA" id="ARBA00023134"/>
    </source>
</evidence>
<dbReference type="InterPro" id="IPR031157">
    <property type="entry name" value="G_TR_CS"/>
</dbReference>
<comment type="caution">
    <text evidence="11">The sequence shown here is derived from an EMBL/GenBank/DDBJ whole genome shotgun (WGS) entry which is preliminary data.</text>
</comment>